<feature type="compositionally biased region" description="Basic residues" evidence="3">
    <location>
        <begin position="140"/>
        <end position="150"/>
    </location>
</feature>
<feature type="region of interest" description="Disordered" evidence="3">
    <location>
        <begin position="132"/>
        <end position="162"/>
    </location>
</feature>
<evidence type="ECO:0000256" key="1">
    <source>
        <dbReference type="ARBA" id="ARBA00004123"/>
    </source>
</evidence>
<organism evidence="4 5">
    <name type="scientific">Actinidia rufa</name>
    <dbReference type="NCBI Taxonomy" id="165716"/>
    <lineage>
        <taxon>Eukaryota</taxon>
        <taxon>Viridiplantae</taxon>
        <taxon>Streptophyta</taxon>
        <taxon>Embryophyta</taxon>
        <taxon>Tracheophyta</taxon>
        <taxon>Spermatophyta</taxon>
        <taxon>Magnoliopsida</taxon>
        <taxon>eudicotyledons</taxon>
        <taxon>Gunneridae</taxon>
        <taxon>Pentapetalae</taxon>
        <taxon>asterids</taxon>
        <taxon>Ericales</taxon>
        <taxon>Actinidiaceae</taxon>
        <taxon>Actinidia</taxon>
    </lineage>
</organism>
<comment type="subcellular location">
    <subcellularLocation>
        <location evidence="1">Nucleus</location>
    </subcellularLocation>
</comment>
<proteinExistence type="predicted"/>
<dbReference type="GO" id="GO:0003700">
    <property type="term" value="F:DNA-binding transcription factor activity"/>
    <property type="evidence" value="ECO:0007669"/>
    <property type="project" value="TreeGrafter"/>
</dbReference>
<dbReference type="InterPro" id="IPR051358">
    <property type="entry name" value="TF_AMS/ICE1/BHLH6-like"/>
</dbReference>
<comment type="caution">
    <text evidence="4">The sequence shown here is derived from an EMBL/GenBank/DDBJ whole genome shotgun (WGS) entry which is preliminary data.</text>
</comment>
<name>A0A7J0G667_9ERIC</name>
<gene>
    <name evidence="4" type="ORF">Acr_18g0004460</name>
</gene>
<dbReference type="EMBL" id="BJWL01000018">
    <property type="protein sequence ID" value="GFZ06276.1"/>
    <property type="molecule type" value="Genomic_DNA"/>
</dbReference>
<evidence type="ECO:0000313" key="5">
    <source>
        <dbReference type="Proteomes" id="UP000585474"/>
    </source>
</evidence>
<dbReference type="PANTHER" id="PTHR31945">
    <property type="entry name" value="TRANSCRIPTION FACTOR SCREAM2-RELATED"/>
    <property type="match status" value="1"/>
</dbReference>
<dbReference type="Proteomes" id="UP000585474">
    <property type="component" value="Unassembled WGS sequence"/>
</dbReference>
<sequence>MEATCEEQYLETPIDAIDAAEEMNTWGIRPEVKVTQIDGNKLWIKIVFEKKKGGFTKLMEAMSVLGYEFTDTSVTTSKGAILITACLVHDETSAHGLWTKLKEMYRENTSQNKALLRRLVLKLQREDYSGGTNKRVLESHRKRRDKKNCPRNKAQDQSSEAATTAMMAVDESDVLLAVSHAKDLYGWLTTRLLTKDSPVPHDRWEIHEGNAAREGRLKGYTNWRGVSRQEELLSDIGPVVLARRMDEESNRCTEARKASAGISE</sequence>
<reference evidence="4 5" key="1">
    <citation type="submission" date="2019-07" db="EMBL/GenBank/DDBJ databases">
        <title>De Novo Assembly of kiwifruit Actinidia rufa.</title>
        <authorList>
            <person name="Sugita-Konishi S."/>
            <person name="Sato K."/>
            <person name="Mori E."/>
            <person name="Abe Y."/>
            <person name="Kisaki G."/>
            <person name="Hamano K."/>
            <person name="Suezawa K."/>
            <person name="Otani M."/>
            <person name="Fukuda T."/>
            <person name="Manabe T."/>
            <person name="Gomi K."/>
            <person name="Tabuchi M."/>
            <person name="Akimitsu K."/>
            <person name="Kataoka I."/>
        </authorList>
    </citation>
    <scope>NUCLEOTIDE SEQUENCE [LARGE SCALE GENOMIC DNA]</scope>
    <source>
        <strain evidence="5">cv. Fuchu</strain>
    </source>
</reference>
<dbReference type="GO" id="GO:0043565">
    <property type="term" value="F:sequence-specific DNA binding"/>
    <property type="evidence" value="ECO:0007669"/>
    <property type="project" value="TreeGrafter"/>
</dbReference>
<accession>A0A7J0G667</accession>
<keyword evidence="2" id="KW-0539">Nucleus</keyword>
<dbReference type="GO" id="GO:0005634">
    <property type="term" value="C:nucleus"/>
    <property type="evidence" value="ECO:0007669"/>
    <property type="project" value="UniProtKB-SubCell"/>
</dbReference>
<evidence type="ECO:0000256" key="3">
    <source>
        <dbReference type="SAM" id="MobiDB-lite"/>
    </source>
</evidence>
<dbReference type="PANTHER" id="PTHR31945:SF20">
    <property type="entry name" value="TRANSCRIPTION FACTOR DYT1"/>
    <property type="match status" value="1"/>
</dbReference>
<evidence type="ECO:0000256" key="2">
    <source>
        <dbReference type="ARBA" id="ARBA00023242"/>
    </source>
</evidence>
<dbReference type="AlphaFoldDB" id="A0A7J0G667"/>
<dbReference type="OrthoDB" id="690068at2759"/>
<evidence type="ECO:0000313" key="4">
    <source>
        <dbReference type="EMBL" id="GFZ06276.1"/>
    </source>
</evidence>
<keyword evidence="5" id="KW-1185">Reference proteome</keyword>
<protein>
    <submittedName>
        <fullName evidence="4">Uncharacterized protein</fullName>
    </submittedName>
</protein>